<evidence type="ECO:0000256" key="2">
    <source>
        <dbReference type="ARBA" id="ARBA00022801"/>
    </source>
</evidence>
<dbReference type="SMART" id="SM00490">
    <property type="entry name" value="HELICc"/>
    <property type="match status" value="1"/>
</dbReference>
<dbReference type="SMART" id="SM00487">
    <property type="entry name" value="DEXDc"/>
    <property type="match status" value="1"/>
</dbReference>
<dbReference type="GO" id="GO:0008094">
    <property type="term" value="F:ATP-dependent activity, acting on DNA"/>
    <property type="evidence" value="ECO:0007669"/>
    <property type="project" value="TreeGrafter"/>
</dbReference>
<evidence type="ECO:0000256" key="4">
    <source>
        <dbReference type="SAM" id="Coils"/>
    </source>
</evidence>
<keyword evidence="1" id="KW-0547">Nucleotide-binding</keyword>
<keyword evidence="2" id="KW-0378">Hydrolase</keyword>
<dbReference type="Pfam" id="PF00271">
    <property type="entry name" value="Helicase_C"/>
    <property type="match status" value="1"/>
</dbReference>
<dbReference type="PROSITE" id="PS51194">
    <property type="entry name" value="HELICASE_CTER"/>
    <property type="match status" value="1"/>
</dbReference>
<feature type="compositionally biased region" description="Basic residues" evidence="5">
    <location>
        <begin position="1230"/>
        <end position="1241"/>
    </location>
</feature>
<keyword evidence="8" id="KW-1185">Reference proteome</keyword>
<dbReference type="InterPro" id="IPR014001">
    <property type="entry name" value="Helicase_ATP-bd"/>
</dbReference>
<dbReference type="Pfam" id="PF00176">
    <property type="entry name" value="SNF2-rel_dom"/>
    <property type="match status" value="1"/>
</dbReference>
<dbReference type="GO" id="GO:0005524">
    <property type="term" value="F:ATP binding"/>
    <property type="evidence" value="ECO:0007669"/>
    <property type="project" value="UniProtKB-KW"/>
</dbReference>
<feature type="region of interest" description="Disordered" evidence="5">
    <location>
        <begin position="1172"/>
        <end position="1241"/>
    </location>
</feature>
<dbReference type="Gene3D" id="3.40.50.10810">
    <property type="entry name" value="Tandem AAA-ATPase domain"/>
    <property type="match status" value="1"/>
</dbReference>
<dbReference type="InterPro" id="IPR050628">
    <property type="entry name" value="SNF2_RAD54_helicase_TF"/>
</dbReference>
<dbReference type="GO" id="GO:0006281">
    <property type="term" value="P:DNA repair"/>
    <property type="evidence" value="ECO:0007669"/>
    <property type="project" value="TreeGrafter"/>
</dbReference>
<dbReference type="Proteomes" id="UP000298327">
    <property type="component" value="Unassembled WGS sequence"/>
</dbReference>
<dbReference type="PANTHER" id="PTHR45626">
    <property type="entry name" value="TRANSCRIPTION TERMINATION FACTOR 2-RELATED"/>
    <property type="match status" value="1"/>
</dbReference>
<comment type="caution">
    <text evidence="7">The sequence shown here is derived from an EMBL/GenBank/DDBJ whole genome shotgun (WGS) entry which is preliminary data.</text>
</comment>
<evidence type="ECO:0000259" key="6">
    <source>
        <dbReference type="PROSITE" id="PS51194"/>
    </source>
</evidence>
<evidence type="ECO:0000313" key="8">
    <source>
        <dbReference type="Proteomes" id="UP000298327"/>
    </source>
</evidence>
<dbReference type="InterPro" id="IPR001650">
    <property type="entry name" value="Helicase_C-like"/>
</dbReference>
<protein>
    <recommendedName>
        <fullName evidence="6">Helicase C-terminal domain-containing protein</fullName>
    </recommendedName>
</protein>
<evidence type="ECO:0000313" key="7">
    <source>
        <dbReference type="EMBL" id="TFY62042.1"/>
    </source>
</evidence>
<dbReference type="SUPFAM" id="SSF52540">
    <property type="entry name" value="P-loop containing nucleoside triphosphate hydrolases"/>
    <property type="match status" value="2"/>
</dbReference>
<dbReference type="PANTHER" id="PTHR45626:SF51">
    <property type="entry name" value="SNF2-RELATED DOMAIN-CONTAINING PROTEIN"/>
    <property type="match status" value="1"/>
</dbReference>
<dbReference type="OrthoDB" id="2801544at2759"/>
<feature type="coiled-coil region" evidence="4">
    <location>
        <begin position="895"/>
        <end position="926"/>
    </location>
</feature>
<dbReference type="CDD" id="cd18793">
    <property type="entry name" value="SF2_C_SNF"/>
    <property type="match status" value="1"/>
</dbReference>
<dbReference type="InterPro" id="IPR049730">
    <property type="entry name" value="SNF2/RAD54-like_C"/>
</dbReference>
<dbReference type="GO" id="GO:0016787">
    <property type="term" value="F:hydrolase activity"/>
    <property type="evidence" value="ECO:0007669"/>
    <property type="project" value="UniProtKB-KW"/>
</dbReference>
<dbReference type="InterPro" id="IPR000330">
    <property type="entry name" value="SNF2_N"/>
</dbReference>
<dbReference type="InterPro" id="IPR027417">
    <property type="entry name" value="P-loop_NTPase"/>
</dbReference>
<reference evidence="7 8" key="1">
    <citation type="submission" date="2019-02" db="EMBL/GenBank/DDBJ databases">
        <title>Genome sequencing of the rare red list fungi Dentipellis fragilis.</title>
        <authorList>
            <person name="Buettner E."/>
            <person name="Kellner H."/>
        </authorList>
    </citation>
    <scope>NUCLEOTIDE SEQUENCE [LARGE SCALE GENOMIC DNA]</scope>
    <source>
        <strain evidence="7 8">DSM 105465</strain>
    </source>
</reference>
<organism evidence="7 8">
    <name type="scientific">Dentipellis fragilis</name>
    <dbReference type="NCBI Taxonomy" id="205917"/>
    <lineage>
        <taxon>Eukaryota</taxon>
        <taxon>Fungi</taxon>
        <taxon>Dikarya</taxon>
        <taxon>Basidiomycota</taxon>
        <taxon>Agaricomycotina</taxon>
        <taxon>Agaricomycetes</taxon>
        <taxon>Russulales</taxon>
        <taxon>Hericiaceae</taxon>
        <taxon>Dentipellis</taxon>
    </lineage>
</organism>
<evidence type="ECO:0000256" key="5">
    <source>
        <dbReference type="SAM" id="MobiDB-lite"/>
    </source>
</evidence>
<keyword evidence="4" id="KW-0175">Coiled coil</keyword>
<accession>A0A4Y9YIR3</accession>
<evidence type="ECO:0000256" key="1">
    <source>
        <dbReference type="ARBA" id="ARBA00022741"/>
    </source>
</evidence>
<feature type="domain" description="Helicase C-terminal" evidence="6">
    <location>
        <begin position="985"/>
        <end position="1146"/>
    </location>
</feature>
<name>A0A4Y9YIR3_9AGAM</name>
<dbReference type="AlphaFoldDB" id="A0A4Y9YIR3"/>
<proteinExistence type="predicted"/>
<evidence type="ECO:0000256" key="3">
    <source>
        <dbReference type="ARBA" id="ARBA00022840"/>
    </source>
</evidence>
<sequence>MPSRLSVPTVIYDLPDLPSLLLSAHTRSLVITVVPVPMQGSDRDATTSHDLSNPYRTSNLLAAGTITLSTSPNRSPRDLSQAEDGWSYFRAELVIPLLTNAEDEALCRRLEFLIRTEFLVAHCTFGQSQNHLYVRIYLIPFDLAGVQGKLRVRDEAKVMRPARQALRAVLPKIMRDRNTWYAEDMGLPSGSQTPFFNQDADNRSLAELYSDLPSPRIHVPSDDHARPLIQHVLSGGDIEGLCSKLYPYQRETVAAMLQKELQPLDIPNPLYIPLSGLDGSVFYFQPATMELLKDHPMVSQDRGGILCEELGTGKTVMCLALILATVDQLPEPESSYHDQVQYVRKKMSGGTADSSPASGLSIPTLAETLLHYIRVHPDGLHLRHYEDSDELANHWIPLELNNPFYYENNTIPKLHARRNSSDPGPRVVYLTSATLVVVPSNLLGQWSSEIQKHCDPSLRVLIVQPQQQLPRARHLASYYDIILLNHDSFAKEASKADTHKLHSWRMCSCPLYQDTRIPDCSCDIVPDVSPLLQLRWKRLVVDEGHIHGNDKTRISLVAQLLTIERRWLVSGTPTTNLLGLSFGSHSELLDDNSLELQYPSEGDLSQVSSAALDQDSRLSEADEQVARVWTSRDRDNLQKLKKMVTYFLKVLQFATVPTLFDTHVIQPLFGASGPQPGAIQILEQVMQSVMIRHQIRDVEKDIVLPPLRHETILLDMHPLAAISYNALQAAIAINAVDSERVDQDYLFHSSNAARLQQLVENISQLMFWHVDENLFNVEELCQSSLSMVEKATERGVSSLDLKLIKDAIRHITFAATNSVWCWVQKHPFPDIPFTITDMPTAIFNTWSEMPLTSCHINPISSGLMFPSRIAKLRAIVAAHPLISAENLVEQGVSFIEEEKRLFLVLMERAERAKKQAKSKHHEGDQREVLKATDTARHSEAPAAAVEPLAQPMADLSLSDGSSQRRAFMLASPLAKVHIGNSASVKLDYLLNEVLQHSKTEKFLIFSKSPLTLAHVADGLNLVHVKFLQYTTKVPLQQREQLVITFETSETYRVFLMELKHGSRGLNLVSASRVIFCEPVWQADVEAQAIKRAHRIGQTRPISVKTLAIRNTAEEVMMTRRSELKDQAQSEKQNANVTDDFQMRNFIANPKFIEEESLTRGPESVRLDIPFLGIPPESAPPPTASEVPISVEQDSRAATATSDNAVAGPSRLEEMQVLPLAEDRAEDASPKKKRRMVRFMDE</sequence>
<dbReference type="GO" id="GO:0005634">
    <property type="term" value="C:nucleus"/>
    <property type="evidence" value="ECO:0007669"/>
    <property type="project" value="TreeGrafter"/>
</dbReference>
<dbReference type="InterPro" id="IPR038718">
    <property type="entry name" value="SNF2-like_sf"/>
</dbReference>
<dbReference type="EMBL" id="SEOQ01000481">
    <property type="protein sequence ID" value="TFY62042.1"/>
    <property type="molecule type" value="Genomic_DNA"/>
</dbReference>
<gene>
    <name evidence="7" type="ORF">EVG20_g6841</name>
</gene>
<dbReference type="Gene3D" id="3.40.50.300">
    <property type="entry name" value="P-loop containing nucleotide triphosphate hydrolases"/>
    <property type="match status" value="1"/>
</dbReference>
<keyword evidence="3" id="KW-0067">ATP-binding</keyword>
<dbReference type="STRING" id="205917.A0A4Y9YIR3"/>
<feature type="compositionally biased region" description="Basic and acidic residues" evidence="5">
    <location>
        <begin position="1220"/>
        <end position="1229"/>
    </location>
</feature>